<reference evidence="2" key="1">
    <citation type="submission" date="2023-06" db="EMBL/GenBank/DDBJ databases">
        <authorList>
            <person name="Delattre M."/>
        </authorList>
    </citation>
    <scope>NUCLEOTIDE SEQUENCE</scope>
    <source>
        <strain evidence="2">AF72</strain>
    </source>
</reference>
<evidence type="ECO:0000313" key="3">
    <source>
        <dbReference type="Proteomes" id="UP001177023"/>
    </source>
</evidence>
<dbReference type="AlphaFoldDB" id="A0AA36FRQ1"/>
<sequence length="95" mass="11149">MLKLPEQLITDVLDRLEPEELVTLQRTTKTFRRRINRRGLFPGRVDALYIHGQALKGKRKRVSLKTFELGVESRGGTVILAHNQRRSIYHQRDKK</sequence>
<accession>A0AA36FRQ1</accession>
<evidence type="ECO:0000313" key="2">
    <source>
        <dbReference type="EMBL" id="CAJ0564487.1"/>
    </source>
</evidence>
<organism evidence="2 3">
    <name type="scientific">Mesorhabditis spiculigera</name>
    <dbReference type="NCBI Taxonomy" id="96644"/>
    <lineage>
        <taxon>Eukaryota</taxon>
        <taxon>Metazoa</taxon>
        <taxon>Ecdysozoa</taxon>
        <taxon>Nematoda</taxon>
        <taxon>Chromadorea</taxon>
        <taxon>Rhabditida</taxon>
        <taxon>Rhabditina</taxon>
        <taxon>Rhabditomorpha</taxon>
        <taxon>Rhabditoidea</taxon>
        <taxon>Rhabditidae</taxon>
        <taxon>Mesorhabditinae</taxon>
        <taxon>Mesorhabditis</taxon>
    </lineage>
</organism>
<dbReference type="EMBL" id="CATQJA010000888">
    <property type="protein sequence ID" value="CAJ0564487.1"/>
    <property type="molecule type" value="Genomic_DNA"/>
</dbReference>
<feature type="domain" description="F-box" evidence="1">
    <location>
        <begin position="1"/>
        <end position="44"/>
    </location>
</feature>
<proteinExistence type="predicted"/>
<evidence type="ECO:0000259" key="1">
    <source>
        <dbReference type="PROSITE" id="PS50181"/>
    </source>
</evidence>
<dbReference type="PROSITE" id="PS50181">
    <property type="entry name" value="FBOX"/>
    <property type="match status" value="1"/>
</dbReference>
<dbReference type="InterPro" id="IPR036047">
    <property type="entry name" value="F-box-like_dom_sf"/>
</dbReference>
<name>A0AA36FRQ1_9BILA</name>
<dbReference type="InterPro" id="IPR001810">
    <property type="entry name" value="F-box_dom"/>
</dbReference>
<protein>
    <recommendedName>
        <fullName evidence="1">F-box domain-containing protein</fullName>
    </recommendedName>
</protein>
<keyword evidence="3" id="KW-1185">Reference proteome</keyword>
<gene>
    <name evidence="2" type="ORF">MSPICULIGERA_LOCUS3161</name>
</gene>
<feature type="non-terminal residue" evidence="2">
    <location>
        <position position="95"/>
    </location>
</feature>
<comment type="caution">
    <text evidence="2">The sequence shown here is derived from an EMBL/GenBank/DDBJ whole genome shotgun (WGS) entry which is preliminary data.</text>
</comment>
<dbReference type="Pfam" id="PF00646">
    <property type="entry name" value="F-box"/>
    <property type="match status" value="1"/>
</dbReference>
<dbReference type="Proteomes" id="UP001177023">
    <property type="component" value="Unassembled WGS sequence"/>
</dbReference>
<dbReference type="SUPFAM" id="SSF81383">
    <property type="entry name" value="F-box domain"/>
    <property type="match status" value="1"/>
</dbReference>